<reference evidence="2" key="2">
    <citation type="journal article" date="2010" name="Genome Res.">
        <title>Population genomic sequencing of Coccidioides fungi reveals recent hybridization and transposon control.</title>
        <authorList>
            <person name="Neafsey D.E."/>
            <person name="Barker B.M."/>
            <person name="Sharpton T.J."/>
            <person name="Stajich J.E."/>
            <person name="Park D.J."/>
            <person name="Whiston E."/>
            <person name="Hung C.-Y."/>
            <person name="McMahan C."/>
            <person name="White J."/>
            <person name="Sykes S."/>
            <person name="Heiman D."/>
            <person name="Young S."/>
            <person name="Zeng Q."/>
            <person name="Abouelleil A."/>
            <person name="Aftuck L."/>
            <person name="Bessette D."/>
            <person name="Brown A."/>
            <person name="FitzGerald M."/>
            <person name="Lui A."/>
            <person name="Macdonald J.P."/>
            <person name="Priest M."/>
            <person name="Orbach M.J."/>
            <person name="Galgiani J.N."/>
            <person name="Kirkland T.N."/>
            <person name="Cole G.T."/>
            <person name="Birren B.W."/>
            <person name="Henn M.R."/>
            <person name="Taylor J.W."/>
            <person name="Rounsley S.D."/>
        </authorList>
    </citation>
    <scope>GENOME REANNOTATION</scope>
    <source>
        <strain evidence="2">RS</strain>
    </source>
</reference>
<sequence length="183" mass="20236">MGPLRVLKLWHVDGSVCCGLLRSTVVESGNLHNAAKFRRPKKSVSFGRWFVLLTAKFSRHIRSIVACFTHVISSQSSGVYKILRVLVRLRKSHLLRPLQQCATFSRISTSIALVETLPTISSAFQQMGMADPGAAGAPTSGLLWLWANAEFASVNWHLHESQPLCSKDSYVAALIQLRKKAAH</sequence>
<dbReference type="RefSeq" id="XP_001239416.1">
    <property type="nucleotide sequence ID" value="XM_001239415.1"/>
</dbReference>
<organism evidence="1 2">
    <name type="scientific">Coccidioides immitis (strain RS)</name>
    <name type="common">Valley fever fungus</name>
    <dbReference type="NCBI Taxonomy" id="246410"/>
    <lineage>
        <taxon>Eukaryota</taxon>
        <taxon>Fungi</taxon>
        <taxon>Dikarya</taxon>
        <taxon>Ascomycota</taxon>
        <taxon>Pezizomycotina</taxon>
        <taxon>Eurotiomycetes</taxon>
        <taxon>Eurotiomycetidae</taxon>
        <taxon>Onygenales</taxon>
        <taxon>Onygenaceae</taxon>
        <taxon>Coccidioides</taxon>
    </lineage>
</organism>
<dbReference type="VEuPathDB" id="FungiDB:CIMG_09037"/>
<dbReference type="InParanoid" id="A0A0E1RVR5"/>
<dbReference type="EMBL" id="GG704915">
    <property type="protein sequence ID" value="EAS27833.1"/>
    <property type="molecule type" value="Genomic_DNA"/>
</dbReference>
<name>A0A0E1RVR5_COCIM</name>
<evidence type="ECO:0000313" key="2">
    <source>
        <dbReference type="Proteomes" id="UP000001261"/>
    </source>
</evidence>
<dbReference type="Proteomes" id="UP000001261">
    <property type="component" value="Unassembled WGS sequence"/>
</dbReference>
<dbReference type="GeneID" id="4558443"/>
<reference evidence="2" key="1">
    <citation type="journal article" date="2009" name="Genome Res.">
        <title>Comparative genomic analyses of the human fungal pathogens Coccidioides and their relatives.</title>
        <authorList>
            <person name="Sharpton T.J."/>
            <person name="Stajich J.E."/>
            <person name="Rounsley S.D."/>
            <person name="Gardner M.J."/>
            <person name="Wortman J.R."/>
            <person name="Jordar V.S."/>
            <person name="Maiti R."/>
            <person name="Kodira C.D."/>
            <person name="Neafsey D.E."/>
            <person name="Zeng Q."/>
            <person name="Hung C.-Y."/>
            <person name="McMahan C."/>
            <person name="Muszewska A."/>
            <person name="Grynberg M."/>
            <person name="Mandel M.A."/>
            <person name="Kellner E.M."/>
            <person name="Barker B.M."/>
            <person name="Galgiani J.N."/>
            <person name="Orbach M.J."/>
            <person name="Kirkland T.N."/>
            <person name="Cole G.T."/>
            <person name="Henn M.R."/>
            <person name="Birren B.W."/>
            <person name="Taylor J.W."/>
        </authorList>
    </citation>
    <scope>NUCLEOTIDE SEQUENCE [LARGE SCALE GENOMIC DNA]</scope>
    <source>
        <strain evidence="2">RS</strain>
    </source>
</reference>
<accession>A0A0E1RVR5</accession>
<gene>
    <name evidence="1" type="ORF">CIMG_09037</name>
</gene>
<evidence type="ECO:0000313" key="1">
    <source>
        <dbReference type="EMBL" id="EAS27833.1"/>
    </source>
</evidence>
<protein>
    <submittedName>
        <fullName evidence="1">Uncharacterized protein</fullName>
    </submittedName>
</protein>
<dbReference type="KEGG" id="cim:CIMG_09037"/>
<dbReference type="OMA" id="NWHLHES"/>
<keyword evidence="2" id="KW-1185">Reference proteome</keyword>
<proteinExistence type="predicted"/>
<dbReference type="AlphaFoldDB" id="A0A0E1RVR5"/>